<evidence type="ECO:0000313" key="3">
    <source>
        <dbReference type="EMBL" id="RZS59534.1"/>
    </source>
</evidence>
<keyword evidence="1" id="KW-0812">Transmembrane</keyword>
<organism evidence="3 4">
    <name type="scientific">Microcella putealis</name>
    <dbReference type="NCBI Taxonomy" id="337005"/>
    <lineage>
        <taxon>Bacteria</taxon>
        <taxon>Bacillati</taxon>
        <taxon>Actinomycetota</taxon>
        <taxon>Actinomycetes</taxon>
        <taxon>Micrococcales</taxon>
        <taxon>Microbacteriaceae</taxon>
        <taxon>Microcella</taxon>
    </lineage>
</organism>
<evidence type="ECO:0000256" key="1">
    <source>
        <dbReference type="SAM" id="Phobius"/>
    </source>
</evidence>
<name>A0A4Q7LXK1_9MICO</name>
<dbReference type="Pfam" id="PF13828">
    <property type="entry name" value="DUF4190"/>
    <property type="match status" value="1"/>
</dbReference>
<dbReference type="OrthoDB" id="4374883at2"/>
<sequence>MTTPEQPQYAAYSSTAQPVAPTNSFAIVALICAFVVPPVGLVFGIIAQRQIARTGEQGAGLALAAIIVSAIFTGLIVMMVLAWVGWMLSILGVFLSATTV</sequence>
<keyword evidence="1" id="KW-1133">Transmembrane helix</keyword>
<dbReference type="EMBL" id="SGWW01000001">
    <property type="protein sequence ID" value="RZS59534.1"/>
    <property type="molecule type" value="Genomic_DNA"/>
</dbReference>
<dbReference type="AlphaFoldDB" id="A0A4Q7LXK1"/>
<dbReference type="Proteomes" id="UP000293519">
    <property type="component" value="Unassembled WGS sequence"/>
</dbReference>
<feature type="domain" description="DUF4190" evidence="2">
    <location>
        <begin position="26"/>
        <end position="78"/>
    </location>
</feature>
<feature type="transmembrane region" description="Helical" evidence="1">
    <location>
        <begin position="59"/>
        <end position="86"/>
    </location>
</feature>
<dbReference type="InterPro" id="IPR025241">
    <property type="entry name" value="DUF4190"/>
</dbReference>
<keyword evidence="1" id="KW-0472">Membrane</keyword>
<accession>A0A4Q7LXK1</accession>
<gene>
    <name evidence="3" type="ORF">EV141_0763</name>
</gene>
<feature type="transmembrane region" description="Helical" evidence="1">
    <location>
        <begin position="25"/>
        <end position="47"/>
    </location>
</feature>
<dbReference type="RefSeq" id="WP_130484609.1">
    <property type="nucleotide sequence ID" value="NZ_SGWW01000001.1"/>
</dbReference>
<comment type="caution">
    <text evidence="3">The sequence shown here is derived from an EMBL/GenBank/DDBJ whole genome shotgun (WGS) entry which is preliminary data.</text>
</comment>
<keyword evidence="4" id="KW-1185">Reference proteome</keyword>
<proteinExistence type="predicted"/>
<reference evidence="3 4" key="1">
    <citation type="journal article" date="2015" name="Stand. Genomic Sci.">
        <title>Genomic Encyclopedia of Bacterial and Archaeal Type Strains, Phase III: the genomes of soil and plant-associated and newly described type strains.</title>
        <authorList>
            <person name="Whitman W.B."/>
            <person name="Woyke T."/>
            <person name="Klenk H.P."/>
            <person name="Zhou Y."/>
            <person name="Lilburn T.G."/>
            <person name="Beck B.J."/>
            <person name="De Vos P."/>
            <person name="Vandamme P."/>
            <person name="Eisen J.A."/>
            <person name="Garrity G."/>
            <person name="Hugenholtz P."/>
            <person name="Kyrpides N.C."/>
        </authorList>
    </citation>
    <scope>NUCLEOTIDE SEQUENCE [LARGE SCALE GENOMIC DNA]</scope>
    <source>
        <strain evidence="3 4">CV2</strain>
    </source>
</reference>
<evidence type="ECO:0000259" key="2">
    <source>
        <dbReference type="Pfam" id="PF13828"/>
    </source>
</evidence>
<protein>
    <submittedName>
        <fullName evidence="3">Uncharacterized protein DUF4190</fullName>
    </submittedName>
</protein>
<evidence type="ECO:0000313" key="4">
    <source>
        <dbReference type="Proteomes" id="UP000293519"/>
    </source>
</evidence>